<keyword evidence="3" id="KW-1185">Reference proteome</keyword>
<dbReference type="RefSeq" id="WP_345027562.1">
    <property type="nucleotide sequence ID" value="NZ_BAABEY010000014.1"/>
</dbReference>
<protein>
    <submittedName>
        <fullName evidence="2">Rhodanese-like domain-containing protein</fullName>
    </submittedName>
</protein>
<dbReference type="SMART" id="SM00450">
    <property type="entry name" value="RHOD"/>
    <property type="match status" value="1"/>
</dbReference>
<proteinExistence type="predicted"/>
<feature type="domain" description="Rhodanese" evidence="1">
    <location>
        <begin position="21"/>
        <end position="104"/>
    </location>
</feature>
<organism evidence="2 3">
    <name type="scientific">Ravibacter arvi</name>
    <dbReference type="NCBI Taxonomy" id="2051041"/>
    <lineage>
        <taxon>Bacteria</taxon>
        <taxon>Pseudomonadati</taxon>
        <taxon>Bacteroidota</taxon>
        <taxon>Cytophagia</taxon>
        <taxon>Cytophagales</taxon>
        <taxon>Spirosomataceae</taxon>
        <taxon>Ravibacter</taxon>
    </lineage>
</organism>
<dbReference type="SUPFAM" id="SSF52821">
    <property type="entry name" value="Rhodanese/Cell cycle control phosphatase"/>
    <property type="match status" value="1"/>
</dbReference>
<reference evidence="3" key="1">
    <citation type="journal article" date="2019" name="Int. J. Syst. Evol. Microbiol.">
        <title>The Global Catalogue of Microorganisms (GCM) 10K type strain sequencing project: providing services to taxonomists for standard genome sequencing and annotation.</title>
        <authorList>
            <consortium name="The Broad Institute Genomics Platform"/>
            <consortium name="The Broad Institute Genome Sequencing Center for Infectious Disease"/>
            <person name="Wu L."/>
            <person name="Ma J."/>
        </authorList>
    </citation>
    <scope>NUCLEOTIDE SEQUENCE [LARGE SCALE GENOMIC DNA]</scope>
    <source>
        <strain evidence="3">JCM 31920</strain>
    </source>
</reference>
<dbReference type="Gene3D" id="3.40.250.10">
    <property type="entry name" value="Rhodanese-like domain"/>
    <property type="match status" value="1"/>
</dbReference>
<evidence type="ECO:0000259" key="1">
    <source>
        <dbReference type="PROSITE" id="PS50206"/>
    </source>
</evidence>
<dbReference type="CDD" id="cd00158">
    <property type="entry name" value="RHOD"/>
    <property type="match status" value="1"/>
</dbReference>
<dbReference type="Pfam" id="PF00581">
    <property type="entry name" value="Rhodanese"/>
    <property type="match status" value="1"/>
</dbReference>
<name>A0ABP8LUX7_9BACT</name>
<dbReference type="InterPro" id="IPR036873">
    <property type="entry name" value="Rhodanese-like_dom_sf"/>
</dbReference>
<dbReference type="EMBL" id="BAABEY010000014">
    <property type="protein sequence ID" value="GAA4436150.1"/>
    <property type="molecule type" value="Genomic_DNA"/>
</dbReference>
<evidence type="ECO:0000313" key="2">
    <source>
        <dbReference type="EMBL" id="GAA4436150.1"/>
    </source>
</evidence>
<comment type="caution">
    <text evidence="2">The sequence shown here is derived from an EMBL/GenBank/DDBJ whole genome shotgun (WGS) entry which is preliminary data.</text>
</comment>
<dbReference type="PANTHER" id="PTHR43031:SF1">
    <property type="entry name" value="PYRIDINE NUCLEOTIDE-DISULPHIDE OXIDOREDUCTASE"/>
    <property type="match status" value="1"/>
</dbReference>
<dbReference type="PANTHER" id="PTHR43031">
    <property type="entry name" value="FAD-DEPENDENT OXIDOREDUCTASE"/>
    <property type="match status" value="1"/>
</dbReference>
<dbReference type="InterPro" id="IPR050229">
    <property type="entry name" value="GlpE_sulfurtransferase"/>
</dbReference>
<sequence>MFSFLKKLFASPDQALLKEAVREGALLVDVRSPGEFASGSVKGAVNIPLGSIEKEIDRFKGKRSVVVFCASGARSGSARKVLERNGIQNVLNGGTWRKVGAVVA</sequence>
<dbReference type="InterPro" id="IPR001763">
    <property type="entry name" value="Rhodanese-like_dom"/>
</dbReference>
<evidence type="ECO:0000313" key="3">
    <source>
        <dbReference type="Proteomes" id="UP001501508"/>
    </source>
</evidence>
<dbReference type="PROSITE" id="PS50206">
    <property type="entry name" value="RHODANESE_3"/>
    <property type="match status" value="1"/>
</dbReference>
<accession>A0ABP8LUX7</accession>
<gene>
    <name evidence="2" type="ORF">GCM10023091_13740</name>
</gene>
<dbReference type="Proteomes" id="UP001501508">
    <property type="component" value="Unassembled WGS sequence"/>
</dbReference>